<evidence type="ECO:0000313" key="2">
    <source>
        <dbReference type="EMBL" id="OSY48854.1"/>
    </source>
</evidence>
<comment type="caution">
    <text evidence="2">The sequence shown here is derived from an EMBL/GenBank/DDBJ whole genome shotgun (WGS) entry which is preliminary data.</text>
</comment>
<accession>A0A1Y2NMY1</accession>
<feature type="compositionally biased region" description="Polar residues" evidence="1">
    <location>
        <begin position="46"/>
        <end position="62"/>
    </location>
</feature>
<dbReference type="AlphaFoldDB" id="A0A1Y2NMY1"/>
<feature type="region of interest" description="Disordered" evidence="1">
    <location>
        <begin position="27"/>
        <end position="62"/>
    </location>
</feature>
<dbReference type="Proteomes" id="UP000194318">
    <property type="component" value="Unassembled WGS sequence"/>
</dbReference>
<organism evidence="2 3">
    <name type="scientific">Streptomyces fradiae ATCC 10745 = DSM 40063</name>
    <dbReference type="NCBI Taxonomy" id="1319510"/>
    <lineage>
        <taxon>Bacteria</taxon>
        <taxon>Bacillati</taxon>
        <taxon>Actinomycetota</taxon>
        <taxon>Actinomycetes</taxon>
        <taxon>Kitasatosporales</taxon>
        <taxon>Streptomycetaceae</taxon>
        <taxon>Streptomyces</taxon>
    </lineage>
</organism>
<proteinExistence type="predicted"/>
<dbReference type="EMBL" id="MIFZ01000343">
    <property type="protein sequence ID" value="OSY48854.1"/>
    <property type="molecule type" value="Genomic_DNA"/>
</dbReference>
<protein>
    <submittedName>
        <fullName evidence="2">Uncharacterized protein</fullName>
    </submittedName>
</protein>
<evidence type="ECO:0000313" key="3">
    <source>
        <dbReference type="Proteomes" id="UP000194318"/>
    </source>
</evidence>
<sequence length="62" mass="6710">MPYVVSVFAVSTLGAELQRGAAKPMVWESMPTSRSPRRIATIEAPGTQSRNTSMPRSRSSVS</sequence>
<evidence type="ECO:0000256" key="1">
    <source>
        <dbReference type="SAM" id="MobiDB-lite"/>
    </source>
</evidence>
<reference evidence="2 3" key="1">
    <citation type="submission" date="2016-09" db="EMBL/GenBank/DDBJ databases">
        <title>Streptomyces fradiae DSM40063, a candidate organism with high potential of specific P450 cytochromes.</title>
        <authorList>
            <person name="Grumaz C."/>
            <person name="Vainshtein Y."/>
            <person name="Kirstahler P."/>
            <person name="Sohn K."/>
        </authorList>
    </citation>
    <scope>NUCLEOTIDE SEQUENCE [LARGE SCALE GENOMIC DNA]</scope>
    <source>
        <strain evidence="2 3">DSM 40063</strain>
    </source>
</reference>
<gene>
    <name evidence="2" type="ORF">BG846_05584</name>
</gene>
<name>A0A1Y2NMY1_STRFR</name>